<proteinExistence type="predicted"/>
<dbReference type="RefSeq" id="WP_169929297.1">
    <property type="nucleotide sequence ID" value="NZ_PQNY01000016.1"/>
</dbReference>
<reference evidence="2 3" key="1">
    <citation type="submission" date="2018-01" db="EMBL/GenBank/DDBJ databases">
        <title>Genomic Encyclopedia of Type Strains, Phase I: the one thousand microbial genomes (KMG-I) project.</title>
        <authorList>
            <person name="Goeker M."/>
        </authorList>
    </citation>
    <scope>NUCLEOTIDE SEQUENCE [LARGE SCALE GENOMIC DNA]</scope>
    <source>
        <strain evidence="2 3">DSM 17960</strain>
    </source>
</reference>
<evidence type="ECO:0000313" key="2">
    <source>
        <dbReference type="EMBL" id="POS00987.1"/>
    </source>
</evidence>
<comment type="caution">
    <text evidence="2">The sequence shown here is derived from an EMBL/GenBank/DDBJ whole genome shotgun (WGS) entry which is preliminary data.</text>
</comment>
<keyword evidence="1" id="KW-0732">Signal</keyword>
<protein>
    <submittedName>
        <fullName evidence="2">Uncharacterized protein</fullName>
    </submittedName>
</protein>
<dbReference type="Proteomes" id="UP000237056">
    <property type="component" value="Unassembled WGS sequence"/>
</dbReference>
<gene>
    <name evidence="2" type="ORF">Q361_11641</name>
</gene>
<evidence type="ECO:0000256" key="1">
    <source>
        <dbReference type="SAM" id="SignalP"/>
    </source>
</evidence>
<sequence length="56" mass="5768">MKNLIATFALVATLTVGLTSFATPAKATKKSNNKVALSTRTADTGGRGLTTGVRPF</sequence>
<feature type="chain" id="PRO_5015695494" evidence="1">
    <location>
        <begin position="28"/>
        <end position="56"/>
    </location>
</feature>
<dbReference type="EMBL" id="PQNY01000016">
    <property type="protein sequence ID" value="POS00987.1"/>
    <property type="molecule type" value="Genomic_DNA"/>
</dbReference>
<organism evidence="2 3">
    <name type="scientific">Flavobacterium croceum DSM 17960</name>
    <dbReference type="NCBI Taxonomy" id="1121886"/>
    <lineage>
        <taxon>Bacteria</taxon>
        <taxon>Pseudomonadati</taxon>
        <taxon>Bacteroidota</taxon>
        <taxon>Flavobacteriia</taxon>
        <taxon>Flavobacteriales</taxon>
        <taxon>Flavobacteriaceae</taxon>
        <taxon>Flavobacterium</taxon>
    </lineage>
</organism>
<accession>A0A2S4N5H2</accession>
<dbReference type="AlphaFoldDB" id="A0A2S4N5H2"/>
<keyword evidence="3" id="KW-1185">Reference proteome</keyword>
<feature type="signal peptide" evidence="1">
    <location>
        <begin position="1"/>
        <end position="27"/>
    </location>
</feature>
<name>A0A2S4N5H2_9FLAO</name>
<evidence type="ECO:0000313" key="3">
    <source>
        <dbReference type="Proteomes" id="UP000237056"/>
    </source>
</evidence>